<feature type="compositionally biased region" description="Low complexity" evidence="2">
    <location>
        <begin position="94"/>
        <end position="106"/>
    </location>
</feature>
<dbReference type="AlphaFoldDB" id="A0A9W4UDP7"/>
<dbReference type="Proteomes" id="UP001152607">
    <property type="component" value="Unassembled WGS sequence"/>
</dbReference>
<dbReference type="Gene3D" id="3.60.160.10">
    <property type="entry name" value="Mitochondrial biogenesis AIM24"/>
    <property type="match status" value="1"/>
</dbReference>
<evidence type="ECO:0000313" key="4">
    <source>
        <dbReference type="Proteomes" id="UP001152607"/>
    </source>
</evidence>
<comment type="similarity">
    <text evidence="1">Belongs to the AIM24 family.</text>
</comment>
<feature type="compositionally biased region" description="Pro residues" evidence="2">
    <location>
        <begin position="40"/>
        <end position="59"/>
    </location>
</feature>
<feature type="compositionally biased region" description="Low complexity" evidence="2">
    <location>
        <begin position="166"/>
        <end position="175"/>
    </location>
</feature>
<dbReference type="Pfam" id="PF01987">
    <property type="entry name" value="AIM24"/>
    <property type="match status" value="1"/>
</dbReference>
<dbReference type="InterPro" id="IPR002838">
    <property type="entry name" value="AIM24"/>
</dbReference>
<keyword evidence="4" id="KW-1185">Reference proteome</keyword>
<comment type="subcellular location">
    <subcellularLocation>
        <location evidence="1">Mitochondrion</location>
    </subcellularLocation>
</comment>
<name>A0A9W4UDP7_9PLEO</name>
<dbReference type="EMBL" id="CAOQHR010000004">
    <property type="protein sequence ID" value="CAI6333819.1"/>
    <property type="molecule type" value="Genomic_DNA"/>
</dbReference>
<dbReference type="PANTHER" id="PTHR31801">
    <property type="entry name" value="ALTERED INHERITANCE OF MITOCHONDRIA PROTEIN 24, MITOCHONDRIAL"/>
    <property type="match status" value="1"/>
</dbReference>
<keyword evidence="1" id="KW-0496">Mitochondrion</keyword>
<feature type="compositionally biased region" description="Pro residues" evidence="2">
    <location>
        <begin position="7"/>
        <end position="20"/>
    </location>
</feature>
<sequence length="409" mass="43360">MSGYQGTPPPGGNYYPPPPDKGGYGAPQSSDSSQQQQYFAPPPGGQSYPPPPPSSPPAQIPGQQQQQHYPPPPGGAPAGHPHAQPHFSPPPPDQSQFQPSPQQQQHFPPPGSAPPQPQSPYGAPPNATPHPGMPPQQVSHQSYTGPPPQQQQQQHQSERQAPPPQQQAVQASQPQFVDSTQSDDVGTFNGGSYRISHRNTNSILTIQLASGCPLTAKPGALIAMTPTITLKGSAKFTLKKYIAGGELSKSTYTGPGELLLAPATLGDITVIGLTGQNQWSVGKDAFLACTQGVVTEYKSQSLSKAIFSGEGLFVYRITGQGILWCMSFGAIIRKDLKEGEKYYVDNGYLVAWNCKYVMERVASGGIVSNYTAGEGLVCKFTGPGAIFMQTRNAAAFTTWLSQNAANVAA</sequence>
<dbReference type="OrthoDB" id="1705416at2759"/>
<evidence type="ECO:0000313" key="3">
    <source>
        <dbReference type="EMBL" id="CAI6333819.1"/>
    </source>
</evidence>
<dbReference type="InterPro" id="IPR016031">
    <property type="entry name" value="Trp_RNA-bd_attenuator-like_dom"/>
</dbReference>
<evidence type="ECO:0000256" key="1">
    <source>
        <dbReference type="RuleBase" id="RU363045"/>
    </source>
</evidence>
<feature type="compositionally biased region" description="Pro residues" evidence="2">
    <location>
        <begin position="107"/>
        <end position="134"/>
    </location>
</feature>
<protein>
    <recommendedName>
        <fullName evidence="1">Altered inheritance of mitochondria protein 24, mitochondrial</fullName>
    </recommendedName>
</protein>
<feature type="compositionally biased region" description="Low complexity" evidence="2">
    <location>
        <begin position="26"/>
        <end position="37"/>
    </location>
</feature>
<comment type="caution">
    <text evidence="3">The sequence shown here is derived from an EMBL/GenBank/DDBJ whole genome shotgun (WGS) entry which is preliminary data.</text>
</comment>
<accession>A0A9W4UDP7</accession>
<dbReference type="SUPFAM" id="SSF51219">
    <property type="entry name" value="TRAP-like"/>
    <property type="match status" value="1"/>
</dbReference>
<dbReference type="GO" id="GO:0005739">
    <property type="term" value="C:mitochondrion"/>
    <property type="evidence" value="ECO:0007669"/>
    <property type="project" value="UniProtKB-SubCell"/>
</dbReference>
<gene>
    <name evidence="3" type="ORF">PDIGIT_LOCUS6868</name>
</gene>
<dbReference type="NCBIfam" id="TIGR00266">
    <property type="entry name" value="TIGR00266 family protein"/>
    <property type="match status" value="1"/>
</dbReference>
<reference evidence="3" key="1">
    <citation type="submission" date="2023-01" db="EMBL/GenBank/DDBJ databases">
        <authorList>
            <person name="Van Ghelder C."/>
            <person name="Rancurel C."/>
        </authorList>
    </citation>
    <scope>NUCLEOTIDE SEQUENCE</scope>
    <source>
        <strain evidence="3">CNCM I-4278</strain>
    </source>
</reference>
<proteinExistence type="inferred from homology"/>
<feature type="region of interest" description="Disordered" evidence="2">
    <location>
        <begin position="1"/>
        <end position="193"/>
    </location>
</feature>
<dbReference type="PANTHER" id="PTHR31801:SF0">
    <property type="entry name" value="ALTERED INHERITANCE OF MITOCHONDRIA PROTEIN 24, MITOCHONDRIAL"/>
    <property type="match status" value="1"/>
</dbReference>
<evidence type="ECO:0000256" key="2">
    <source>
        <dbReference type="SAM" id="MobiDB-lite"/>
    </source>
</evidence>
<dbReference type="InterPro" id="IPR036983">
    <property type="entry name" value="AIM24_sf"/>
</dbReference>
<organism evidence="3 4">
    <name type="scientific">Periconia digitata</name>
    <dbReference type="NCBI Taxonomy" id="1303443"/>
    <lineage>
        <taxon>Eukaryota</taxon>
        <taxon>Fungi</taxon>
        <taxon>Dikarya</taxon>
        <taxon>Ascomycota</taxon>
        <taxon>Pezizomycotina</taxon>
        <taxon>Dothideomycetes</taxon>
        <taxon>Pleosporomycetidae</taxon>
        <taxon>Pleosporales</taxon>
        <taxon>Massarineae</taxon>
        <taxon>Periconiaceae</taxon>
        <taxon>Periconia</taxon>
    </lineage>
</organism>